<evidence type="ECO:0000313" key="1">
    <source>
        <dbReference type="EMBL" id="CAL65663.1"/>
    </source>
</evidence>
<accession>A0LZ68</accession>
<name>A0LZ68_CHRFK</name>
<dbReference type="Proteomes" id="UP000000755">
    <property type="component" value="Chromosome"/>
</dbReference>
<dbReference type="STRING" id="411154.GFO_0686"/>
<organism evidence="1 2">
    <name type="scientific">Christiangramia forsetii (strain DSM 17595 / CGMCC 1.15422 / KT0803)</name>
    <name type="common">Gramella forsetii</name>
    <dbReference type="NCBI Taxonomy" id="411154"/>
    <lineage>
        <taxon>Bacteria</taxon>
        <taxon>Pseudomonadati</taxon>
        <taxon>Bacteroidota</taxon>
        <taxon>Flavobacteriia</taxon>
        <taxon>Flavobacteriales</taxon>
        <taxon>Flavobacteriaceae</taxon>
        <taxon>Christiangramia</taxon>
    </lineage>
</organism>
<reference evidence="1 2" key="1">
    <citation type="journal article" date="2006" name="Environ. Microbiol.">
        <title>Whole genome analysis of the marine Bacteroidetes'Gramella forsetii' reveals adaptations to degradation of polymeric organic matter.</title>
        <authorList>
            <person name="Bauer M."/>
            <person name="Kube M."/>
            <person name="Teeling H."/>
            <person name="Richter M."/>
            <person name="Lombardot T."/>
            <person name="Allers E."/>
            <person name="Wuerdemann C.A."/>
            <person name="Quast C."/>
            <person name="Kuhl H."/>
            <person name="Knaust F."/>
            <person name="Woebken D."/>
            <person name="Bischof K."/>
            <person name="Mussmann M."/>
            <person name="Choudhuri J.V."/>
            <person name="Meyer F."/>
            <person name="Reinhardt R."/>
            <person name="Amann R.I."/>
            <person name="Gloeckner F.O."/>
        </authorList>
    </citation>
    <scope>NUCLEOTIDE SEQUENCE [LARGE SCALE GENOMIC DNA]</scope>
    <source>
        <strain evidence="2">DSM 17595 / CGMCC 1.15422 / KT0803</strain>
    </source>
</reference>
<dbReference type="AlphaFoldDB" id="A0LZ68"/>
<dbReference type="KEGG" id="gfo:GFO_0686"/>
<proteinExistence type="predicted"/>
<dbReference type="HOGENOM" id="CLU_3396761_0_0_10"/>
<evidence type="ECO:0000313" key="2">
    <source>
        <dbReference type="Proteomes" id="UP000000755"/>
    </source>
</evidence>
<sequence length="31" mass="3618">MEFVAEEIIFIVNDNELNRIEDGGRVVVFYS</sequence>
<gene>
    <name evidence="1" type="ordered locus">GFO_0686</name>
</gene>
<protein>
    <submittedName>
        <fullName evidence="1">Uncharacterized protein</fullName>
    </submittedName>
</protein>
<dbReference type="EMBL" id="CU207366">
    <property type="protein sequence ID" value="CAL65663.1"/>
    <property type="molecule type" value="Genomic_DNA"/>
</dbReference>